<gene>
    <name evidence="1" type="ORF">CCAP1982_LOCUS11064</name>
</gene>
<proteinExistence type="predicted"/>
<reference evidence="1" key="1">
    <citation type="submission" date="2020-11" db="EMBL/GenBank/DDBJ databases">
        <authorList>
            <person name="Whitehead M."/>
        </authorList>
    </citation>
    <scope>NUCLEOTIDE SEQUENCE</scope>
    <source>
        <strain evidence="1">EGII</strain>
    </source>
</reference>
<sequence>MCYQKFVFSVTKKKTTNSPPFITHGSHKWCALLWCCWLHLTVERAAYLYRMCKMNGFCVQLLNDVIDDDYSYTYIYVFKHKHTSIHMYYSHTYIHHSLLFICLPSFAQTQKLRK</sequence>
<dbReference type="EMBL" id="CAJHJT010000034">
    <property type="protein sequence ID" value="CAD7002576.1"/>
    <property type="molecule type" value="Genomic_DNA"/>
</dbReference>
<comment type="caution">
    <text evidence="1">The sequence shown here is derived from an EMBL/GenBank/DDBJ whole genome shotgun (WGS) entry which is preliminary data.</text>
</comment>
<organism evidence="1 2">
    <name type="scientific">Ceratitis capitata</name>
    <name type="common">Mediterranean fruit fly</name>
    <name type="synonym">Tephritis capitata</name>
    <dbReference type="NCBI Taxonomy" id="7213"/>
    <lineage>
        <taxon>Eukaryota</taxon>
        <taxon>Metazoa</taxon>
        <taxon>Ecdysozoa</taxon>
        <taxon>Arthropoda</taxon>
        <taxon>Hexapoda</taxon>
        <taxon>Insecta</taxon>
        <taxon>Pterygota</taxon>
        <taxon>Neoptera</taxon>
        <taxon>Endopterygota</taxon>
        <taxon>Diptera</taxon>
        <taxon>Brachycera</taxon>
        <taxon>Muscomorpha</taxon>
        <taxon>Tephritoidea</taxon>
        <taxon>Tephritidae</taxon>
        <taxon>Ceratitis</taxon>
        <taxon>Ceratitis</taxon>
    </lineage>
</organism>
<evidence type="ECO:0000313" key="1">
    <source>
        <dbReference type="EMBL" id="CAD7002576.1"/>
    </source>
</evidence>
<name>A0A811UY27_CERCA</name>
<accession>A0A811UY27</accession>
<protein>
    <submittedName>
        <fullName evidence="1">(Mediterranean fruit fly) hypothetical protein</fullName>
    </submittedName>
</protein>
<keyword evidence="2" id="KW-1185">Reference proteome</keyword>
<dbReference type="Proteomes" id="UP000606786">
    <property type="component" value="Unassembled WGS sequence"/>
</dbReference>
<evidence type="ECO:0000313" key="2">
    <source>
        <dbReference type="Proteomes" id="UP000606786"/>
    </source>
</evidence>
<dbReference type="AlphaFoldDB" id="A0A811UY27"/>